<comment type="caution">
    <text evidence="2">The sequence shown here is derived from an EMBL/GenBank/DDBJ whole genome shotgun (WGS) entry which is preliminary data.</text>
</comment>
<sequence length="324" mass="34600">MAKRGAQPLFLSSLFQLACDAVSSAPSVFYVACESIRSGMSVASSYEPLCAQQHSGALLINSAPPQECHYLDFVAHVAAQHLYRRRQGAGAARHGPGAVASVPRILGGKVGVVHVRLVAQDLRAGSPRYGEVRGDAGERDPQCADFPARPVDLKPAGLLPVEVAEHVAVQPQRRSPPKAATFSPSNQVRRCARWVISLELEGSAAYTKHSLFYGFDDVEANGARAGTETTRCSSRPALFNKNPAIRVNVVVAHIAGEEAAYDVDRSVKQGGKLLLLADWKTLRGVDERAAFEQQDTSSDIQLLVVDAVELAARVEDDGVAAVGL</sequence>
<feature type="signal peptide" evidence="1">
    <location>
        <begin position="1"/>
        <end position="24"/>
    </location>
</feature>
<evidence type="ECO:0000256" key="1">
    <source>
        <dbReference type="SAM" id="SignalP"/>
    </source>
</evidence>
<gene>
    <name evidence="2" type="ORF">PF001_g8388</name>
</gene>
<accession>A0A6A4DXI6</accession>
<evidence type="ECO:0000313" key="3">
    <source>
        <dbReference type="Proteomes" id="UP000437068"/>
    </source>
</evidence>
<evidence type="ECO:0000313" key="2">
    <source>
        <dbReference type="EMBL" id="KAE9314202.1"/>
    </source>
</evidence>
<name>A0A6A4DXI6_9STRA</name>
<evidence type="ECO:0008006" key="4">
    <source>
        <dbReference type="Google" id="ProtNLM"/>
    </source>
</evidence>
<dbReference type="Gene3D" id="3.40.50.970">
    <property type="match status" value="1"/>
</dbReference>
<dbReference type="Proteomes" id="UP000437068">
    <property type="component" value="Unassembled WGS sequence"/>
</dbReference>
<dbReference type="AlphaFoldDB" id="A0A6A4DXI6"/>
<organism evidence="2 3">
    <name type="scientific">Phytophthora fragariae</name>
    <dbReference type="NCBI Taxonomy" id="53985"/>
    <lineage>
        <taxon>Eukaryota</taxon>
        <taxon>Sar</taxon>
        <taxon>Stramenopiles</taxon>
        <taxon>Oomycota</taxon>
        <taxon>Peronosporomycetes</taxon>
        <taxon>Peronosporales</taxon>
        <taxon>Peronosporaceae</taxon>
        <taxon>Phytophthora</taxon>
    </lineage>
</organism>
<dbReference type="EMBL" id="QXGE01000379">
    <property type="protein sequence ID" value="KAE9314202.1"/>
    <property type="molecule type" value="Genomic_DNA"/>
</dbReference>
<reference evidence="2 3" key="1">
    <citation type="submission" date="2018-08" db="EMBL/GenBank/DDBJ databases">
        <title>Genomic investigation of the strawberry pathogen Phytophthora fragariae indicates pathogenicity is determined by transcriptional variation in three key races.</title>
        <authorList>
            <person name="Adams T.M."/>
            <person name="Armitage A.D."/>
            <person name="Sobczyk M.K."/>
            <person name="Bates H.J."/>
            <person name="Dunwell J.M."/>
            <person name="Nellist C.F."/>
            <person name="Harrison R.J."/>
        </authorList>
    </citation>
    <scope>NUCLEOTIDE SEQUENCE [LARGE SCALE GENOMIC DNA]</scope>
    <source>
        <strain evidence="2 3">A4</strain>
    </source>
</reference>
<protein>
    <recommendedName>
        <fullName evidence="4">PA domain-containing protein</fullName>
    </recommendedName>
</protein>
<keyword evidence="1" id="KW-0732">Signal</keyword>
<proteinExistence type="predicted"/>
<feature type="chain" id="PRO_5025657557" description="PA domain-containing protein" evidence="1">
    <location>
        <begin position="25"/>
        <end position="324"/>
    </location>
</feature>